<name>A0ABY7S2G3_9FLAO</name>
<feature type="transmembrane region" description="Helical" evidence="1">
    <location>
        <begin position="12"/>
        <end position="32"/>
    </location>
</feature>
<dbReference type="EMBL" id="CP116221">
    <property type="protein sequence ID" value="WCO03578.1"/>
    <property type="molecule type" value="Genomic_DNA"/>
</dbReference>
<organism evidence="2 3">
    <name type="scientific">Psychroserpens ponticola</name>
    <dbReference type="NCBI Taxonomy" id="2932268"/>
    <lineage>
        <taxon>Bacteria</taxon>
        <taxon>Pseudomonadati</taxon>
        <taxon>Bacteroidota</taxon>
        <taxon>Flavobacteriia</taxon>
        <taxon>Flavobacteriales</taxon>
        <taxon>Flavobacteriaceae</taxon>
        <taxon>Psychroserpens</taxon>
    </lineage>
</organism>
<evidence type="ECO:0000313" key="3">
    <source>
        <dbReference type="Proteomes" id="UP001202717"/>
    </source>
</evidence>
<reference evidence="2 3" key="1">
    <citation type="submission" date="2023-01" db="EMBL/GenBank/DDBJ databases">
        <title>Psychroserpens ponticola sp. nov., isolated from seawater.</title>
        <authorList>
            <person name="Kristyanto S."/>
            <person name="Jung J."/>
            <person name="Kim J.M."/>
            <person name="Jeon C.O."/>
        </authorList>
    </citation>
    <scope>NUCLEOTIDE SEQUENCE [LARGE SCALE GENOMIC DNA]</scope>
    <source>
        <strain evidence="2 3">MSW6</strain>
    </source>
</reference>
<dbReference type="Proteomes" id="UP001202717">
    <property type="component" value="Chromosome"/>
</dbReference>
<keyword evidence="1" id="KW-0472">Membrane</keyword>
<accession>A0ABY7S2G3</accession>
<proteinExistence type="predicted"/>
<evidence type="ECO:0000313" key="2">
    <source>
        <dbReference type="EMBL" id="WCO03578.1"/>
    </source>
</evidence>
<gene>
    <name evidence="2" type="ORF">MUN68_008725</name>
</gene>
<keyword evidence="1" id="KW-0812">Transmembrane</keyword>
<protein>
    <submittedName>
        <fullName evidence="2">Uncharacterized protein</fullName>
    </submittedName>
</protein>
<dbReference type="RefSeq" id="WP_249997390.1">
    <property type="nucleotide sequence ID" value="NZ_CP116221.1"/>
</dbReference>
<evidence type="ECO:0000256" key="1">
    <source>
        <dbReference type="SAM" id="Phobius"/>
    </source>
</evidence>
<keyword evidence="3" id="KW-1185">Reference proteome</keyword>
<keyword evidence="1" id="KW-1133">Transmembrane helix</keyword>
<sequence length="210" mass="24841">MKKKSNNNNQKNLSLFKSVLIAVVSGLSVVLFQQLFFKSNLNYELRNEILKENYEYYVAMQHFSDKYSIVRWNYLTAPKEGYIDLLAGDKINHNGIEKIIKADGKTYFPSNATLFSSSKTVELAIDSLKQKKWQENKKFIIENKNKIDQDIYNDFLKIIKIVDKNPWPKKNLSMLEIKDNIWSDKQFVEAWFSINLDLWEKTYEYIGIRQ</sequence>